<feature type="transmembrane region" description="Helical" evidence="6">
    <location>
        <begin position="59"/>
        <end position="87"/>
    </location>
</feature>
<dbReference type="PANTHER" id="PTHR40064:SF1">
    <property type="entry name" value="MEMBRANE PROTEIN"/>
    <property type="match status" value="1"/>
</dbReference>
<evidence type="ECO:0000313" key="8">
    <source>
        <dbReference type="Proteomes" id="UP001208017"/>
    </source>
</evidence>
<evidence type="ECO:0000256" key="1">
    <source>
        <dbReference type="ARBA" id="ARBA00004651"/>
    </source>
</evidence>
<accession>A0ABT3X1I2</accession>
<evidence type="ECO:0000256" key="2">
    <source>
        <dbReference type="ARBA" id="ARBA00022475"/>
    </source>
</evidence>
<comment type="caution">
    <text evidence="7">The sequence shown here is derived from an EMBL/GenBank/DDBJ whole genome shotgun (WGS) entry which is preliminary data.</text>
</comment>
<dbReference type="InterPro" id="IPR010343">
    <property type="entry name" value="ArAE_1"/>
</dbReference>
<gene>
    <name evidence="7" type="ORF">OS242_12515</name>
</gene>
<dbReference type="EMBL" id="JAPMLT010000007">
    <property type="protein sequence ID" value="MCX7570782.1"/>
    <property type="molecule type" value="Genomic_DNA"/>
</dbReference>
<evidence type="ECO:0000256" key="4">
    <source>
        <dbReference type="ARBA" id="ARBA00022989"/>
    </source>
</evidence>
<dbReference type="PANTHER" id="PTHR40064">
    <property type="entry name" value="MEMBRANE PROTEIN-RELATED"/>
    <property type="match status" value="1"/>
</dbReference>
<dbReference type="Pfam" id="PF06081">
    <property type="entry name" value="ArAE_1"/>
    <property type="match status" value="1"/>
</dbReference>
<protein>
    <submittedName>
        <fullName evidence="7">Aromatic acid exporter family protein</fullName>
    </submittedName>
</protein>
<dbReference type="InterPro" id="IPR052984">
    <property type="entry name" value="UPF0421"/>
</dbReference>
<sequence length="349" mass="39974">MKLGARIVKTGAAVALALGVCEWLGFEDAAFAAIAATLMIQPSLYRSWKHFLEQLQANLIGVTIAVGGVLLLGHHPLVVGLLVITVITINLRLKYDRSIGLSVFAAIAVTEGAAGTGAYLPFALHRFELILIGIFSATLLNVLFIPPKYEGQLLHEIKETRDQMSLLMRNMITQEIRAFPEEKEKVLERLKSTEEYFERYREEQTYMRRDKHQAARRLVLFKRMIHLLYKEMETIRTLDRHLPFLNVACGQEMRDRLQVHISTLTAYHQKILGKYEGTIKTQYPHEKSAKVFEGHERLLRDLIELYDPRTEQTLWVHVLPVVAVLSDLALQMDHLDKLIDVYSTHHKTI</sequence>
<keyword evidence="3 6" id="KW-0812">Transmembrane</keyword>
<name>A0ABT3X1I2_9BACL</name>
<keyword evidence="8" id="KW-1185">Reference proteome</keyword>
<evidence type="ECO:0000256" key="5">
    <source>
        <dbReference type="ARBA" id="ARBA00023136"/>
    </source>
</evidence>
<evidence type="ECO:0000313" key="7">
    <source>
        <dbReference type="EMBL" id="MCX7570782.1"/>
    </source>
</evidence>
<dbReference type="RefSeq" id="WP_267152035.1">
    <property type="nucleotide sequence ID" value="NZ_JAPMLT010000007.1"/>
</dbReference>
<evidence type="ECO:0000256" key="6">
    <source>
        <dbReference type="SAM" id="Phobius"/>
    </source>
</evidence>
<keyword evidence="2" id="KW-1003">Cell membrane</keyword>
<dbReference type="Proteomes" id="UP001208017">
    <property type="component" value="Unassembled WGS sequence"/>
</dbReference>
<organism evidence="7 8">
    <name type="scientific">Tumebacillus lacus</name>
    <dbReference type="NCBI Taxonomy" id="2995335"/>
    <lineage>
        <taxon>Bacteria</taxon>
        <taxon>Bacillati</taxon>
        <taxon>Bacillota</taxon>
        <taxon>Bacilli</taxon>
        <taxon>Bacillales</taxon>
        <taxon>Alicyclobacillaceae</taxon>
        <taxon>Tumebacillus</taxon>
    </lineage>
</organism>
<evidence type="ECO:0000256" key="3">
    <source>
        <dbReference type="ARBA" id="ARBA00022692"/>
    </source>
</evidence>
<keyword evidence="5 6" id="KW-0472">Membrane</keyword>
<comment type="subcellular location">
    <subcellularLocation>
        <location evidence="1">Cell membrane</location>
        <topology evidence="1">Multi-pass membrane protein</topology>
    </subcellularLocation>
</comment>
<feature type="transmembrane region" description="Helical" evidence="6">
    <location>
        <begin position="99"/>
        <end position="120"/>
    </location>
</feature>
<keyword evidence="4 6" id="KW-1133">Transmembrane helix</keyword>
<proteinExistence type="predicted"/>
<reference evidence="7 8" key="1">
    <citation type="submission" date="2022-11" db="EMBL/GenBank/DDBJ databases">
        <title>Study of microbial diversity in lake waters.</title>
        <authorList>
            <person name="Zhang J."/>
        </authorList>
    </citation>
    <scope>NUCLEOTIDE SEQUENCE [LARGE SCALE GENOMIC DNA]</scope>
    <source>
        <strain evidence="7 8">DT12</strain>
    </source>
</reference>